<dbReference type="FunFam" id="2.20.25.80:FF:000008">
    <property type="entry name" value="WRKY transcription factor 40"/>
    <property type="match status" value="1"/>
</dbReference>
<evidence type="ECO:0000256" key="3">
    <source>
        <dbReference type="ARBA" id="ARBA00023015"/>
    </source>
</evidence>
<dbReference type="GO" id="GO:0051707">
    <property type="term" value="P:response to other organism"/>
    <property type="evidence" value="ECO:0007669"/>
    <property type="project" value="UniProtKB-ARBA"/>
</dbReference>
<dbReference type="Gene3D" id="2.20.25.80">
    <property type="entry name" value="WRKY domain"/>
    <property type="match status" value="1"/>
</dbReference>
<comment type="subcellular location">
    <subcellularLocation>
        <location evidence="1">Nucleus</location>
    </subcellularLocation>
</comment>
<evidence type="ECO:0000259" key="9">
    <source>
        <dbReference type="PROSITE" id="PS50811"/>
    </source>
</evidence>
<comment type="similarity">
    <text evidence="2">Belongs to the WRKY group II-a family.</text>
</comment>
<dbReference type="PROSITE" id="PS50811">
    <property type="entry name" value="WRKY"/>
    <property type="match status" value="1"/>
</dbReference>
<evidence type="ECO:0000256" key="7">
    <source>
        <dbReference type="SAM" id="Coils"/>
    </source>
</evidence>
<keyword evidence="11" id="KW-1185">Reference proteome</keyword>
<dbReference type="PANTHER" id="PTHR31429">
    <property type="entry name" value="WRKY TRANSCRIPTION FACTOR 36-RELATED"/>
    <property type="match status" value="1"/>
</dbReference>
<dbReference type="GO" id="GO:0005634">
    <property type="term" value="C:nucleus"/>
    <property type="evidence" value="ECO:0007669"/>
    <property type="project" value="UniProtKB-SubCell"/>
</dbReference>
<dbReference type="SMART" id="SM00774">
    <property type="entry name" value="WRKY"/>
    <property type="match status" value="1"/>
</dbReference>
<feature type="compositionally biased region" description="Low complexity" evidence="8">
    <location>
        <begin position="104"/>
        <end position="113"/>
    </location>
</feature>
<dbReference type="EMBL" id="JANAVB010018993">
    <property type="protein sequence ID" value="KAJ6829153.1"/>
    <property type="molecule type" value="Genomic_DNA"/>
</dbReference>
<comment type="caution">
    <text evidence="10">The sequence shown here is derived from an EMBL/GenBank/DDBJ whole genome shotgun (WGS) entry which is preliminary data.</text>
</comment>
<proteinExistence type="inferred from homology"/>
<name>A0AAX6GKR3_IRIPA</name>
<keyword evidence="7" id="KW-0175">Coiled coil</keyword>
<evidence type="ECO:0000256" key="6">
    <source>
        <dbReference type="ARBA" id="ARBA00023242"/>
    </source>
</evidence>
<dbReference type="GO" id="GO:0043565">
    <property type="term" value="F:sequence-specific DNA binding"/>
    <property type="evidence" value="ECO:0007669"/>
    <property type="project" value="InterPro"/>
</dbReference>
<dbReference type="InterPro" id="IPR044810">
    <property type="entry name" value="WRKY_plant"/>
</dbReference>
<dbReference type="InterPro" id="IPR036576">
    <property type="entry name" value="WRKY_dom_sf"/>
</dbReference>
<evidence type="ECO:0000313" key="11">
    <source>
        <dbReference type="Proteomes" id="UP001140949"/>
    </source>
</evidence>
<keyword evidence="3" id="KW-0805">Transcription regulation</keyword>
<dbReference type="GO" id="GO:0003700">
    <property type="term" value="F:DNA-binding transcription factor activity"/>
    <property type="evidence" value="ECO:0007669"/>
    <property type="project" value="InterPro"/>
</dbReference>
<reference evidence="10" key="2">
    <citation type="submission" date="2023-04" db="EMBL/GenBank/DDBJ databases">
        <authorList>
            <person name="Bruccoleri R.E."/>
            <person name="Oakeley E.J."/>
            <person name="Faust A.-M."/>
            <person name="Dessus-Babus S."/>
            <person name="Altorfer M."/>
            <person name="Burckhardt D."/>
            <person name="Oertli M."/>
            <person name="Naumann U."/>
            <person name="Petersen F."/>
            <person name="Wong J."/>
        </authorList>
    </citation>
    <scope>NUCLEOTIDE SEQUENCE</scope>
    <source>
        <strain evidence="10">GSM-AAB239-AS_SAM_17_03QT</strain>
        <tissue evidence="10">Leaf</tissue>
    </source>
</reference>
<dbReference type="Pfam" id="PF03106">
    <property type="entry name" value="WRKY"/>
    <property type="match status" value="1"/>
</dbReference>
<feature type="region of interest" description="Disordered" evidence="8">
    <location>
        <begin position="79"/>
        <end position="123"/>
    </location>
</feature>
<evidence type="ECO:0000256" key="1">
    <source>
        <dbReference type="ARBA" id="ARBA00004123"/>
    </source>
</evidence>
<dbReference type="AlphaFoldDB" id="A0AAX6GKR3"/>
<accession>A0AAX6GKR3</accession>
<evidence type="ECO:0000313" key="10">
    <source>
        <dbReference type="EMBL" id="KAJ6829153.1"/>
    </source>
</evidence>
<evidence type="ECO:0000256" key="5">
    <source>
        <dbReference type="ARBA" id="ARBA00023163"/>
    </source>
</evidence>
<evidence type="ECO:0000256" key="8">
    <source>
        <dbReference type="SAM" id="MobiDB-lite"/>
    </source>
</evidence>
<dbReference type="Proteomes" id="UP001140949">
    <property type="component" value="Unassembled WGS sequence"/>
</dbReference>
<dbReference type="InterPro" id="IPR003657">
    <property type="entry name" value="WRKY_dom"/>
</dbReference>
<organism evidence="10 11">
    <name type="scientific">Iris pallida</name>
    <name type="common">Sweet iris</name>
    <dbReference type="NCBI Taxonomy" id="29817"/>
    <lineage>
        <taxon>Eukaryota</taxon>
        <taxon>Viridiplantae</taxon>
        <taxon>Streptophyta</taxon>
        <taxon>Embryophyta</taxon>
        <taxon>Tracheophyta</taxon>
        <taxon>Spermatophyta</taxon>
        <taxon>Magnoliopsida</taxon>
        <taxon>Liliopsida</taxon>
        <taxon>Asparagales</taxon>
        <taxon>Iridaceae</taxon>
        <taxon>Iridoideae</taxon>
        <taxon>Irideae</taxon>
        <taxon>Iris</taxon>
    </lineage>
</organism>
<sequence length="308" mass="33259">MTLFDHPSLDLGLNIGPSSMAKKRNYNLVKDEKIALEAELDRMNEENKRLNELLAAMQANYAVLQSRLAEFMAAAAAAATSTSEGRSSPGRKRIKGGGGESADRAAAGGSTSSAEERESSCGRGRVVMMREEEEARPRTTKLSVRTDPSDASLVVKDGYQWRKYGQKVTRDNPCPRAYYRCSFAPACPVKKKVQRSAGDRSVLVATYEGDHNHGMPSLAPASSSDHPATGPSPCSVSVHPSGPTVTLDLTRPRPAGQDQRPAPESPDRFQRRLAEQMASSLTKDPTFTAALATAISGRFLRLSPDHNS</sequence>
<evidence type="ECO:0000256" key="4">
    <source>
        <dbReference type="ARBA" id="ARBA00023125"/>
    </source>
</evidence>
<dbReference type="PANTHER" id="PTHR31429:SF3">
    <property type="entry name" value="WRKY TRANSCRIPTION FACTOR 40-RELATED"/>
    <property type="match status" value="1"/>
</dbReference>
<keyword evidence="5" id="KW-0804">Transcription</keyword>
<keyword evidence="6" id="KW-0539">Nucleus</keyword>
<keyword evidence="4" id="KW-0238">DNA-binding</keyword>
<feature type="region of interest" description="Disordered" evidence="8">
    <location>
        <begin position="213"/>
        <end position="268"/>
    </location>
</feature>
<feature type="coiled-coil region" evidence="7">
    <location>
        <begin position="26"/>
        <end position="67"/>
    </location>
</feature>
<protein>
    <submittedName>
        <fullName evidence="10">WRKY transcription factor WRKY71-like</fullName>
    </submittedName>
</protein>
<gene>
    <name evidence="10" type="ORF">M6B38_360105</name>
</gene>
<evidence type="ECO:0000256" key="2">
    <source>
        <dbReference type="ARBA" id="ARBA00008189"/>
    </source>
</evidence>
<feature type="domain" description="WRKY" evidence="9">
    <location>
        <begin position="150"/>
        <end position="216"/>
    </location>
</feature>
<dbReference type="SUPFAM" id="SSF118290">
    <property type="entry name" value="WRKY DNA-binding domain"/>
    <property type="match status" value="1"/>
</dbReference>
<reference evidence="10" key="1">
    <citation type="journal article" date="2023" name="GigaByte">
        <title>Genome assembly of the bearded iris, Iris pallida Lam.</title>
        <authorList>
            <person name="Bruccoleri R.E."/>
            <person name="Oakeley E.J."/>
            <person name="Faust A.M.E."/>
            <person name="Altorfer M."/>
            <person name="Dessus-Babus S."/>
            <person name="Burckhardt D."/>
            <person name="Oertli M."/>
            <person name="Naumann U."/>
            <person name="Petersen F."/>
            <person name="Wong J."/>
        </authorList>
    </citation>
    <scope>NUCLEOTIDE SEQUENCE</scope>
    <source>
        <strain evidence="10">GSM-AAB239-AS_SAM_17_03QT</strain>
    </source>
</reference>